<dbReference type="PANTHER" id="PTHR35146:SF1">
    <property type="entry name" value="UPF0178 PROTEIN YAII"/>
    <property type="match status" value="1"/>
</dbReference>
<dbReference type="EMBL" id="LTAO01000012">
    <property type="protein sequence ID" value="KYG32047.1"/>
    <property type="molecule type" value="Genomic_DNA"/>
</dbReference>
<dbReference type="NCBIfam" id="NF001095">
    <property type="entry name" value="PRK00124.1"/>
    <property type="match status" value="1"/>
</dbReference>
<keyword evidence="4" id="KW-1185">Reference proteome</keyword>
<evidence type="ECO:0000313" key="4">
    <source>
        <dbReference type="Proteomes" id="UP000075806"/>
    </source>
</evidence>
<sequence length="162" mass="18641">MDKDYFTIYVDADSCPVKDEVLYLAEKYQVATVFVSSYAHELNVPSFVKRVTVDTDKEAVDLYVTNHIKGNDVCVTQDHALASILLAKNAVVISPKGELYREETIQQLLDYRFLSQKQRRMGGKTKGPKAFTNQNRQLFFNELEKVIKNEQENEKKARNNKT</sequence>
<dbReference type="RefSeq" id="WP_061948380.1">
    <property type="nucleotide sequence ID" value="NZ_LTAO01000012.1"/>
</dbReference>
<dbReference type="HAMAP" id="MF_00489">
    <property type="entry name" value="UPF0178"/>
    <property type="match status" value="1"/>
</dbReference>
<dbReference type="AlphaFoldDB" id="A0A161PFV5"/>
<dbReference type="OrthoDB" id="9798918at2"/>
<proteinExistence type="inferred from homology"/>
<name>A0A161PFV5_9BACI</name>
<evidence type="ECO:0000256" key="2">
    <source>
        <dbReference type="HAMAP-Rule" id="MF_00489"/>
    </source>
</evidence>
<dbReference type="InterPro" id="IPR003791">
    <property type="entry name" value="UPF0178"/>
</dbReference>
<accession>A0A161PFV5</accession>
<organism evidence="3 4">
    <name type="scientific">Alkalihalobacillus trypoxylicola</name>
    <dbReference type="NCBI Taxonomy" id="519424"/>
    <lineage>
        <taxon>Bacteria</taxon>
        <taxon>Bacillati</taxon>
        <taxon>Bacillota</taxon>
        <taxon>Bacilli</taxon>
        <taxon>Bacillales</taxon>
        <taxon>Bacillaceae</taxon>
        <taxon>Alkalihalobacillus</taxon>
    </lineage>
</organism>
<dbReference type="STRING" id="519424.AZF04_04535"/>
<comment type="similarity">
    <text evidence="1 2">Belongs to the UPF0178 family.</text>
</comment>
<comment type="caution">
    <text evidence="3">The sequence shown here is derived from an EMBL/GenBank/DDBJ whole genome shotgun (WGS) entry which is preliminary data.</text>
</comment>
<dbReference type="Proteomes" id="UP000075806">
    <property type="component" value="Unassembled WGS sequence"/>
</dbReference>
<dbReference type="Pfam" id="PF02639">
    <property type="entry name" value="DUF188"/>
    <property type="match status" value="1"/>
</dbReference>
<protein>
    <recommendedName>
        <fullName evidence="2">UPF0178 protein AZF04_04535</fullName>
    </recommendedName>
</protein>
<reference evidence="3" key="1">
    <citation type="submission" date="2016-02" db="EMBL/GenBank/DDBJ databases">
        <title>Genome sequence of Bacillus trypoxylicola KCTC 13244(T).</title>
        <authorList>
            <person name="Jeong H."/>
            <person name="Park S.-H."/>
            <person name="Choi S.-K."/>
        </authorList>
    </citation>
    <scope>NUCLEOTIDE SEQUENCE [LARGE SCALE GENOMIC DNA]</scope>
    <source>
        <strain evidence="3">KCTC 13244</strain>
    </source>
</reference>
<gene>
    <name evidence="3" type="ORF">AZF04_04535</name>
</gene>
<evidence type="ECO:0000256" key="1">
    <source>
        <dbReference type="ARBA" id="ARBA00008522"/>
    </source>
</evidence>
<dbReference type="PANTHER" id="PTHR35146">
    <property type="entry name" value="UPF0178 PROTEIN YAII"/>
    <property type="match status" value="1"/>
</dbReference>
<evidence type="ECO:0000313" key="3">
    <source>
        <dbReference type="EMBL" id="KYG32047.1"/>
    </source>
</evidence>